<dbReference type="InterPro" id="IPR006427">
    <property type="entry name" value="Portal_HK97"/>
</dbReference>
<dbReference type="InterPro" id="IPR006944">
    <property type="entry name" value="Phage/GTA_portal"/>
</dbReference>
<gene>
    <name evidence="1" type="ORF">Fsol_00148</name>
</gene>
<evidence type="ECO:0000313" key="1">
    <source>
        <dbReference type="EMBL" id="AWD32955.1"/>
    </source>
</evidence>
<reference evidence="1 2" key="1">
    <citation type="journal article" date="2018" name="Genome Biol. Evol.">
        <title>The Genome Sequence of "Candidatus Fokinia solitaria": Insights on Reductive Evolution in Rickettsiales.</title>
        <authorList>
            <person name="Floriano A.M."/>
            <person name="Castelli M."/>
            <person name="Krenek S."/>
            <person name="Berendonk T.U."/>
            <person name="Bazzocchi C."/>
            <person name="Petroni G."/>
            <person name="Sassera D."/>
        </authorList>
    </citation>
    <scope>NUCLEOTIDE SEQUENCE [LARGE SCALE GENOMIC DNA]</scope>
    <source>
        <strain evidence="1">Rio ETE_ALG 3VII</strain>
    </source>
</reference>
<organism evidence="1 2">
    <name type="scientific">Candidatus Fokinia solitaria</name>
    <dbReference type="NCBI Taxonomy" id="1802984"/>
    <lineage>
        <taxon>Bacteria</taxon>
        <taxon>Pseudomonadati</taxon>
        <taxon>Pseudomonadota</taxon>
        <taxon>Alphaproteobacteria</taxon>
        <taxon>Rickettsiales</taxon>
        <taxon>Candidatus Midichloriaceae</taxon>
        <taxon>Candidatus Fokinia</taxon>
    </lineage>
</organism>
<dbReference type="NCBIfam" id="TIGR01537">
    <property type="entry name" value="portal_HK97"/>
    <property type="match status" value="1"/>
</dbReference>
<proteinExistence type="predicted"/>
<keyword evidence="2" id="KW-1185">Reference proteome</keyword>
<dbReference type="Proteomes" id="UP000244519">
    <property type="component" value="Chromosome"/>
</dbReference>
<dbReference type="KEGG" id="fso:Fsol_00148"/>
<evidence type="ECO:0000313" key="2">
    <source>
        <dbReference type="Proteomes" id="UP000244519"/>
    </source>
</evidence>
<dbReference type="AlphaFoldDB" id="A0A2U8BRJ0"/>
<dbReference type="Pfam" id="PF04860">
    <property type="entry name" value="Phage_portal"/>
    <property type="match status" value="1"/>
</dbReference>
<name>A0A2U8BRJ0_9RICK</name>
<protein>
    <submittedName>
        <fullName evidence="1">HK97 family phage portal protein</fullName>
    </submittedName>
</protein>
<accession>A0A2U8BRJ0</accession>
<sequence length="392" mass="44183">MLSRISKMLHMKSDVKPSGSSYIYQLGKPVWSNRRYEEFAKAYTENVIVHRAIKMIANTAASIPIKLYQASNKGDILLHNHPILELLRNPNSEQSGTDFLESLYTYRLISGNAFVLGKQSDDQNMNFQTLELLCPSAINVLAGKDGKRAGYRHTIGNSYCDYAVAEDGTSNILHIKNFNPLSNWYGLSSIESIAISVDQHNQASIWNQSLLQNGARPSAVLTLQNYVNQEEFERLQESIRNAFTSPDNAGRLLLLEGGLELKSLGFSPQDMDFLESKMCSAREIAIGLGVPPQLLGLPGENKYNNFEQARISFLEQTVIPLVQHTVHHLNKWLIKKTTNFQLKHDATLLSAMADRVHSTWERLEKATFITINEKRAMLGLEPMAEKDINQKF</sequence>
<dbReference type="EMBL" id="CP025989">
    <property type="protein sequence ID" value="AWD32955.1"/>
    <property type="molecule type" value="Genomic_DNA"/>
</dbReference>